<evidence type="ECO:0000256" key="1">
    <source>
        <dbReference type="SAM" id="MobiDB-lite"/>
    </source>
</evidence>
<feature type="domain" description="BEACH-type PH" evidence="3">
    <location>
        <begin position="100"/>
        <end position="195"/>
    </location>
</feature>
<dbReference type="InterPro" id="IPR036372">
    <property type="entry name" value="BEACH_dom_sf"/>
</dbReference>
<dbReference type="PANTHER" id="PTHR13743:SF123">
    <property type="entry name" value="PROTEIN FAN"/>
    <property type="match status" value="1"/>
</dbReference>
<evidence type="ECO:0000313" key="5">
    <source>
        <dbReference type="Proteomes" id="UP001189429"/>
    </source>
</evidence>
<feature type="region of interest" description="Disordered" evidence="1">
    <location>
        <begin position="204"/>
        <end position="226"/>
    </location>
</feature>
<dbReference type="CDD" id="cd00821">
    <property type="entry name" value="PH"/>
    <property type="match status" value="1"/>
</dbReference>
<evidence type="ECO:0000259" key="3">
    <source>
        <dbReference type="PROSITE" id="PS51783"/>
    </source>
</evidence>
<dbReference type="InterPro" id="IPR050865">
    <property type="entry name" value="BEACH_Domain"/>
</dbReference>
<feature type="non-terminal residue" evidence="4">
    <location>
        <position position="1"/>
    </location>
</feature>
<dbReference type="Gene3D" id="1.10.1540.10">
    <property type="entry name" value="BEACH domain"/>
    <property type="match status" value="1"/>
</dbReference>
<reference evidence="4" key="1">
    <citation type="submission" date="2023-10" db="EMBL/GenBank/DDBJ databases">
        <authorList>
            <person name="Chen Y."/>
            <person name="Shah S."/>
            <person name="Dougan E. K."/>
            <person name="Thang M."/>
            <person name="Chan C."/>
        </authorList>
    </citation>
    <scope>NUCLEOTIDE SEQUENCE [LARGE SCALE GENOMIC DNA]</scope>
</reference>
<dbReference type="SUPFAM" id="SSF50729">
    <property type="entry name" value="PH domain-like"/>
    <property type="match status" value="1"/>
</dbReference>
<organism evidence="4 5">
    <name type="scientific">Prorocentrum cordatum</name>
    <dbReference type="NCBI Taxonomy" id="2364126"/>
    <lineage>
        <taxon>Eukaryota</taxon>
        <taxon>Sar</taxon>
        <taxon>Alveolata</taxon>
        <taxon>Dinophyceae</taxon>
        <taxon>Prorocentrales</taxon>
        <taxon>Prorocentraceae</taxon>
        <taxon>Prorocentrum</taxon>
    </lineage>
</organism>
<dbReference type="Proteomes" id="UP001189429">
    <property type="component" value="Unassembled WGS sequence"/>
</dbReference>
<accession>A0ABN9V8L3</accession>
<sequence>VEQAGNGSECLSVQCDQFIQVATQTGAETRIVVPYSILKAKIAVRFHVHYANAAESLQIVRSLWEARSLSYSEADAVVKRVLAEATACVQFDSSRLGHRESALLQEAHVWVRRVKPLLHVRGMLQVSDQAVYFQPHPNFSSKPVKRVPLGDILHVFRRVHGVQANALEIITVDGGCLYLCFECHRDCDVIADILKDFLHPSEHRGKGSGATSSSGAARPGPPQHLQDDAEEITRDVRRMTALWQSGLLSNFHYLDFLNCAAGRSRNDFSQYPRTQAGP</sequence>
<dbReference type="EMBL" id="CAUYUJ010016673">
    <property type="protein sequence ID" value="CAK0867712.1"/>
    <property type="molecule type" value="Genomic_DNA"/>
</dbReference>
<comment type="caution">
    <text evidence="4">The sequence shown here is derived from an EMBL/GenBank/DDBJ whole genome shotgun (WGS) entry which is preliminary data.</text>
</comment>
<feature type="domain" description="BEACH" evidence="2">
    <location>
        <begin position="228"/>
        <end position="278"/>
    </location>
</feature>
<dbReference type="InterPro" id="IPR000409">
    <property type="entry name" value="BEACH_dom"/>
</dbReference>
<name>A0ABN9V8L3_9DINO</name>
<dbReference type="Pfam" id="PF02138">
    <property type="entry name" value="Beach"/>
    <property type="match status" value="1"/>
</dbReference>
<evidence type="ECO:0000313" key="4">
    <source>
        <dbReference type="EMBL" id="CAK0867712.1"/>
    </source>
</evidence>
<dbReference type="PANTHER" id="PTHR13743">
    <property type="entry name" value="BEIGE/BEACH-RELATED"/>
    <property type="match status" value="1"/>
</dbReference>
<proteinExistence type="predicted"/>
<dbReference type="SUPFAM" id="SSF81837">
    <property type="entry name" value="BEACH domain"/>
    <property type="match status" value="1"/>
</dbReference>
<dbReference type="PROSITE" id="PS50197">
    <property type="entry name" value="BEACH"/>
    <property type="match status" value="1"/>
</dbReference>
<keyword evidence="5" id="KW-1185">Reference proteome</keyword>
<gene>
    <name evidence="4" type="ORF">PCOR1329_LOCUS54583</name>
</gene>
<dbReference type="PROSITE" id="PS51783">
    <property type="entry name" value="PH_BEACH"/>
    <property type="match status" value="1"/>
</dbReference>
<feature type="compositionally biased region" description="Low complexity" evidence="1">
    <location>
        <begin position="209"/>
        <end position="218"/>
    </location>
</feature>
<evidence type="ECO:0000259" key="2">
    <source>
        <dbReference type="PROSITE" id="PS50197"/>
    </source>
</evidence>
<protein>
    <submittedName>
        <fullName evidence="4">Uncharacterized protein</fullName>
    </submittedName>
</protein>
<dbReference type="InterPro" id="IPR023362">
    <property type="entry name" value="PH-BEACH_dom"/>
</dbReference>